<dbReference type="RefSeq" id="WP_124950551.1">
    <property type="nucleotide sequence ID" value="NZ_RRCM01000001.1"/>
</dbReference>
<protein>
    <submittedName>
        <fullName evidence="4">Cysteine hydrolase</fullName>
    </submittedName>
</protein>
<gene>
    <name evidence="4" type="ORF">EHW90_01080</name>
</gene>
<keyword evidence="2 4" id="KW-0378">Hydrolase</keyword>
<evidence type="ECO:0000256" key="2">
    <source>
        <dbReference type="ARBA" id="ARBA00022801"/>
    </source>
</evidence>
<accession>A0A3P3Q351</accession>
<feature type="domain" description="Isochorismatase-like" evidence="3">
    <location>
        <begin position="3"/>
        <end position="175"/>
    </location>
</feature>
<proteinExistence type="inferred from homology"/>
<dbReference type="PANTHER" id="PTHR43540">
    <property type="entry name" value="PEROXYUREIDOACRYLATE/UREIDOACRYLATE AMIDOHYDROLASE-RELATED"/>
    <property type="match status" value="1"/>
</dbReference>
<dbReference type="Proteomes" id="UP000276982">
    <property type="component" value="Unassembled WGS sequence"/>
</dbReference>
<evidence type="ECO:0000259" key="3">
    <source>
        <dbReference type="Pfam" id="PF00857"/>
    </source>
</evidence>
<keyword evidence="5" id="KW-1185">Reference proteome</keyword>
<dbReference type="InterPro" id="IPR000868">
    <property type="entry name" value="Isochorismatase-like_dom"/>
</dbReference>
<evidence type="ECO:0000313" key="4">
    <source>
        <dbReference type="EMBL" id="RRJ15671.1"/>
    </source>
</evidence>
<comment type="caution">
    <text evidence="4">The sequence shown here is derived from an EMBL/GenBank/DDBJ whole genome shotgun (WGS) entry which is preliminary data.</text>
</comment>
<name>A0A3P3Q351_9FIRM</name>
<dbReference type="SUPFAM" id="SSF52499">
    <property type="entry name" value="Isochorismatase-like hydrolases"/>
    <property type="match status" value="1"/>
</dbReference>
<dbReference type="PANTHER" id="PTHR43540:SF6">
    <property type="entry name" value="ISOCHORISMATASE-LIKE DOMAIN-CONTAINING PROTEIN"/>
    <property type="match status" value="1"/>
</dbReference>
<sequence>MKTALLIVDMVRDFTDPNGLVFYPENRKILPEIKEVLELCRSKNCLIVYLQHCNRAGKFDKKAATMRPNCIEGTFGVEIDPMLETKPEDYIIQKRRYSGFFGTDLDLVLRENNIENLIVVGTKTNCCIRATVTDAFYYNYEPYVVRECVATNSETVNEVHLSDIDKYLGHVVNKEELKNMFLQGEL</sequence>
<dbReference type="CDD" id="cd00431">
    <property type="entry name" value="cysteine_hydrolases"/>
    <property type="match status" value="1"/>
</dbReference>
<dbReference type="GO" id="GO:0016787">
    <property type="term" value="F:hydrolase activity"/>
    <property type="evidence" value="ECO:0007669"/>
    <property type="project" value="UniProtKB-KW"/>
</dbReference>
<dbReference type="InterPro" id="IPR036380">
    <property type="entry name" value="Isochorismatase-like_sf"/>
</dbReference>
<dbReference type="InterPro" id="IPR050272">
    <property type="entry name" value="Isochorismatase-like_hydrls"/>
</dbReference>
<evidence type="ECO:0000256" key="1">
    <source>
        <dbReference type="ARBA" id="ARBA00006336"/>
    </source>
</evidence>
<reference evidence="4 5" key="1">
    <citation type="submission" date="2018-11" db="EMBL/GenBank/DDBJ databases">
        <title>Genome sequencing of Lachnoanaerobaculum orale DSM 24553T.</title>
        <authorList>
            <person name="Kook J.-K."/>
            <person name="Park S.-N."/>
            <person name="Lim Y.K."/>
        </authorList>
    </citation>
    <scope>NUCLEOTIDE SEQUENCE [LARGE SCALE GENOMIC DNA]</scope>
    <source>
        <strain evidence="4 5">DSM 24553</strain>
    </source>
</reference>
<dbReference type="Gene3D" id="3.40.50.850">
    <property type="entry name" value="Isochorismatase-like"/>
    <property type="match status" value="1"/>
</dbReference>
<comment type="similarity">
    <text evidence="1">Belongs to the isochorismatase family.</text>
</comment>
<organism evidence="4 5">
    <name type="scientific">Lachnoanaerobaculum orale</name>
    <dbReference type="NCBI Taxonomy" id="979627"/>
    <lineage>
        <taxon>Bacteria</taxon>
        <taxon>Bacillati</taxon>
        <taxon>Bacillota</taxon>
        <taxon>Clostridia</taxon>
        <taxon>Lachnospirales</taxon>
        <taxon>Lachnospiraceae</taxon>
        <taxon>Lachnoanaerobaculum</taxon>
    </lineage>
</organism>
<dbReference type="AlphaFoldDB" id="A0A3P3Q351"/>
<dbReference type="EMBL" id="RRCM01000001">
    <property type="protein sequence ID" value="RRJ15671.1"/>
    <property type="molecule type" value="Genomic_DNA"/>
</dbReference>
<dbReference type="Pfam" id="PF00857">
    <property type="entry name" value="Isochorismatase"/>
    <property type="match status" value="1"/>
</dbReference>
<evidence type="ECO:0000313" key="5">
    <source>
        <dbReference type="Proteomes" id="UP000276982"/>
    </source>
</evidence>